<keyword evidence="8" id="KW-0325">Glycoprotein</keyword>
<dbReference type="AlphaFoldDB" id="U4LRM1"/>
<evidence type="ECO:0000256" key="1">
    <source>
        <dbReference type="ARBA" id="ARBA00004308"/>
    </source>
</evidence>
<evidence type="ECO:0000313" key="13">
    <source>
        <dbReference type="Proteomes" id="UP000018144"/>
    </source>
</evidence>
<dbReference type="PROSITE" id="PS51914">
    <property type="entry name" value="MRH"/>
    <property type="match status" value="1"/>
</dbReference>
<reference evidence="12 13" key="1">
    <citation type="journal article" date="2013" name="PLoS Genet.">
        <title>The genome and development-dependent transcriptomes of Pyronema confluens: a window into fungal evolution.</title>
        <authorList>
            <person name="Traeger S."/>
            <person name="Altegoer F."/>
            <person name="Freitag M."/>
            <person name="Gabaldon T."/>
            <person name="Kempken F."/>
            <person name="Kumar A."/>
            <person name="Marcet-Houben M."/>
            <person name="Poggeler S."/>
            <person name="Stajich J.E."/>
            <person name="Nowrousian M."/>
        </authorList>
    </citation>
    <scope>NUCLEOTIDE SEQUENCE [LARGE SCALE GENOMIC DNA]</scope>
    <source>
        <strain evidence="13">CBS 100304</strain>
        <tissue evidence="12">Vegetative mycelium</tissue>
    </source>
</reference>
<dbReference type="OMA" id="RTKSTIM"/>
<organism evidence="12 13">
    <name type="scientific">Pyronema omphalodes (strain CBS 100304)</name>
    <name type="common">Pyronema confluens</name>
    <dbReference type="NCBI Taxonomy" id="1076935"/>
    <lineage>
        <taxon>Eukaryota</taxon>
        <taxon>Fungi</taxon>
        <taxon>Dikarya</taxon>
        <taxon>Ascomycota</taxon>
        <taxon>Pezizomycotina</taxon>
        <taxon>Pezizomycetes</taxon>
        <taxon>Pezizales</taxon>
        <taxon>Pyronemataceae</taxon>
        <taxon>Pyronema</taxon>
    </lineage>
</organism>
<keyword evidence="7" id="KW-1015">Disulfide bond</keyword>
<evidence type="ECO:0000256" key="5">
    <source>
        <dbReference type="ARBA" id="ARBA00022989"/>
    </source>
</evidence>
<accession>U4LRM1</accession>
<dbReference type="GO" id="GO:0000139">
    <property type="term" value="C:Golgi membrane"/>
    <property type="evidence" value="ECO:0007669"/>
    <property type="project" value="UniProtKB-SubCell"/>
</dbReference>
<dbReference type="InterPro" id="IPR028927">
    <property type="entry name" value="Man-6-P_rcpt"/>
</dbReference>
<dbReference type="InterPro" id="IPR044865">
    <property type="entry name" value="MRH_dom"/>
</dbReference>
<dbReference type="Gene3D" id="2.70.130.10">
    <property type="entry name" value="Mannose-6-phosphate receptor binding domain"/>
    <property type="match status" value="1"/>
</dbReference>
<feature type="chain" id="PRO_5004651604" evidence="10">
    <location>
        <begin position="20"/>
        <end position="299"/>
    </location>
</feature>
<keyword evidence="2" id="KW-0813">Transport</keyword>
<dbReference type="STRING" id="1076935.U4LRM1"/>
<dbReference type="eggNOG" id="KOG4504">
    <property type="taxonomic scope" value="Eukaryota"/>
</dbReference>
<evidence type="ECO:0000259" key="11">
    <source>
        <dbReference type="PROSITE" id="PS51914"/>
    </source>
</evidence>
<dbReference type="EMBL" id="HF936394">
    <property type="protein sequence ID" value="CCX34219.1"/>
    <property type="molecule type" value="Genomic_DNA"/>
</dbReference>
<evidence type="ECO:0000256" key="6">
    <source>
        <dbReference type="ARBA" id="ARBA00023136"/>
    </source>
</evidence>
<name>U4LRM1_PYROM</name>
<dbReference type="GO" id="GO:0007034">
    <property type="term" value="P:vacuolar transport"/>
    <property type="evidence" value="ECO:0007669"/>
    <property type="project" value="TreeGrafter"/>
</dbReference>
<protein>
    <submittedName>
        <fullName evidence="12">Similar to Putative mannose 6-phosphate receptor-like protein C530.09c acc. no. O59745</fullName>
    </submittedName>
</protein>
<dbReference type="GO" id="GO:0005770">
    <property type="term" value="C:late endosome"/>
    <property type="evidence" value="ECO:0007669"/>
    <property type="project" value="TreeGrafter"/>
</dbReference>
<dbReference type="SMART" id="SM01404">
    <property type="entry name" value="CIMR"/>
    <property type="match status" value="1"/>
</dbReference>
<keyword evidence="13" id="KW-1185">Reference proteome</keyword>
<dbReference type="GO" id="GO:0010008">
    <property type="term" value="C:endosome membrane"/>
    <property type="evidence" value="ECO:0007669"/>
    <property type="project" value="UniProtKB-SubCell"/>
</dbReference>
<dbReference type="Pfam" id="PF02157">
    <property type="entry name" value="Man-6-P_recep"/>
    <property type="match status" value="1"/>
</dbReference>
<keyword evidence="6 9" id="KW-0472">Membrane</keyword>
<dbReference type="Proteomes" id="UP000018144">
    <property type="component" value="Unassembled WGS sequence"/>
</dbReference>
<evidence type="ECO:0000313" key="12">
    <source>
        <dbReference type="EMBL" id="CCX34219.1"/>
    </source>
</evidence>
<evidence type="ECO:0000256" key="7">
    <source>
        <dbReference type="ARBA" id="ARBA00023157"/>
    </source>
</evidence>
<feature type="domain" description="MRH" evidence="11">
    <location>
        <begin position="35"/>
        <end position="189"/>
    </location>
</feature>
<feature type="signal peptide" evidence="10">
    <location>
        <begin position="1"/>
        <end position="19"/>
    </location>
</feature>
<dbReference type="OrthoDB" id="4504960at2759"/>
<proteinExistence type="predicted"/>
<sequence length="299" mass="33057">MRISTALSLFLFCFSSALADSASGDSKKLYKPKDAECTITSPYSENFFDLNKLKRTPGAAPPQMDWQVKGLDYGANFSINICAPVLADTSKVEGIDEAGRANVGAYYEKNGTIYSIGSVSTTPQFRGRKLILAYENGSPCPNAPELRKAALMSLMCDHEQFHKPSIAFVGQFNDCAYFFEVRTAAACPTLNQAQALGPGAVFGAIMGVFVLVYLIGGIFYQRTVMHARGWRQIPHYHAWAATLNFFWVRLFVAPILFILRILSFITCGRLGSSGRRSTSIRRSSSSIEQAGWKRHDEWA</sequence>
<dbReference type="PANTHER" id="PTHR15071:SF0">
    <property type="entry name" value="MANNOSE 6-PHOSPHATE RECEPTOR-LIKE PROTEIN 1"/>
    <property type="match status" value="1"/>
</dbReference>
<feature type="transmembrane region" description="Helical" evidence="9">
    <location>
        <begin position="241"/>
        <end position="262"/>
    </location>
</feature>
<gene>
    <name evidence="12" type="ORF">PCON_03033</name>
</gene>
<evidence type="ECO:0000256" key="10">
    <source>
        <dbReference type="SAM" id="SignalP"/>
    </source>
</evidence>
<dbReference type="PANTHER" id="PTHR15071">
    <property type="entry name" value="MANNOSE-6-PHOSPHATE RECEPTOR FAMILY MEMBER"/>
    <property type="match status" value="1"/>
</dbReference>
<evidence type="ECO:0000256" key="8">
    <source>
        <dbReference type="ARBA" id="ARBA00023180"/>
    </source>
</evidence>
<feature type="transmembrane region" description="Helical" evidence="9">
    <location>
        <begin position="200"/>
        <end position="220"/>
    </location>
</feature>
<evidence type="ECO:0000256" key="3">
    <source>
        <dbReference type="ARBA" id="ARBA00022692"/>
    </source>
</evidence>
<comment type="subcellular location">
    <subcellularLocation>
        <location evidence="1">Endomembrane system</location>
    </subcellularLocation>
</comment>
<keyword evidence="12" id="KW-0675">Receptor</keyword>
<evidence type="ECO:0000256" key="2">
    <source>
        <dbReference type="ARBA" id="ARBA00022448"/>
    </source>
</evidence>
<evidence type="ECO:0000256" key="9">
    <source>
        <dbReference type="SAM" id="Phobius"/>
    </source>
</evidence>
<dbReference type="SUPFAM" id="SSF50911">
    <property type="entry name" value="Mannose 6-phosphate receptor domain"/>
    <property type="match status" value="1"/>
</dbReference>
<keyword evidence="4 10" id="KW-0732">Signal</keyword>
<dbReference type="InterPro" id="IPR009011">
    <property type="entry name" value="Man6P_isomerase_rcpt-bd_dom_sf"/>
</dbReference>
<evidence type="ECO:0000256" key="4">
    <source>
        <dbReference type="ARBA" id="ARBA00022729"/>
    </source>
</evidence>
<keyword evidence="3 9" id="KW-0812">Transmembrane</keyword>
<keyword evidence="5 9" id="KW-1133">Transmembrane helix</keyword>